<accession>A0ABU2ZMJ9</accession>
<name>A0ABU2ZMJ9_9ALTE</name>
<keyword evidence="1" id="KW-0223">Dioxygenase</keyword>
<organism evidence="1 2">
    <name type="scientific">Glaciecola petra</name>
    <dbReference type="NCBI Taxonomy" id="3075602"/>
    <lineage>
        <taxon>Bacteria</taxon>
        <taxon>Pseudomonadati</taxon>
        <taxon>Pseudomonadota</taxon>
        <taxon>Gammaproteobacteria</taxon>
        <taxon>Alteromonadales</taxon>
        <taxon>Alteromonadaceae</taxon>
        <taxon>Glaciecola</taxon>
    </lineage>
</organism>
<gene>
    <name evidence="1" type="ORF">RM552_03210</name>
</gene>
<keyword evidence="1" id="KW-0560">Oxidoreductase</keyword>
<dbReference type="Gene3D" id="2.60.120.620">
    <property type="entry name" value="q2cbj1_9rhob like domain"/>
    <property type="match status" value="1"/>
</dbReference>
<dbReference type="Proteomes" id="UP001253545">
    <property type="component" value="Unassembled WGS sequence"/>
</dbReference>
<dbReference type="RefSeq" id="WP_311367346.1">
    <property type="nucleotide sequence ID" value="NZ_JAVRHX010000001.1"/>
</dbReference>
<reference evidence="1 2" key="1">
    <citation type="submission" date="2023-09" db="EMBL/GenBank/DDBJ databases">
        <authorList>
            <person name="Rey-Velasco X."/>
        </authorList>
    </citation>
    <scope>NUCLEOTIDE SEQUENCE [LARGE SCALE GENOMIC DNA]</scope>
    <source>
        <strain evidence="1 2">P117</strain>
    </source>
</reference>
<dbReference type="EMBL" id="JAVRHX010000001">
    <property type="protein sequence ID" value="MDT0593851.1"/>
    <property type="molecule type" value="Genomic_DNA"/>
</dbReference>
<dbReference type="GO" id="GO:0051213">
    <property type="term" value="F:dioxygenase activity"/>
    <property type="evidence" value="ECO:0007669"/>
    <property type="project" value="UniProtKB-KW"/>
</dbReference>
<proteinExistence type="predicted"/>
<dbReference type="InterPro" id="IPR008775">
    <property type="entry name" value="Phytyl_CoA_dOase-like"/>
</dbReference>
<comment type="caution">
    <text evidence="1">The sequence shown here is derived from an EMBL/GenBank/DDBJ whole genome shotgun (WGS) entry which is preliminary data.</text>
</comment>
<protein>
    <submittedName>
        <fullName evidence="1">Phytanoyl-CoA dioxygenase family protein</fullName>
    </submittedName>
</protein>
<dbReference type="Pfam" id="PF05721">
    <property type="entry name" value="PhyH"/>
    <property type="match status" value="1"/>
</dbReference>
<sequence length="278" mass="31036">MKTRAIDDSEIETSLCSLQHDGFCVLKQYIDPSVALVLAKRSRKISDQLIANGRKTKAPIGMQRMISEDRLVNNIINYDDDFLTLASAGDHLKILIPILNDPYYGLLPEKHPNYILGQANVREGTSALPFHVDTRILTKGLECWSMQGVLALSAKTKQTGGLRVRPGSHVLGQYPDSKKVYDDSISVDLKPGDFVLFDSQLHHATFASEVNFPGWSFNLTYRAWWVKQQFDFCKMLGAKKLKSLTPQQQFLLGACTIPSSDPLSSPSMRGGYELLETV</sequence>
<evidence type="ECO:0000313" key="1">
    <source>
        <dbReference type="EMBL" id="MDT0593851.1"/>
    </source>
</evidence>
<evidence type="ECO:0000313" key="2">
    <source>
        <dbReference type="Proteomes" id="UP001253545"/>
    </source>
</evidence>
<dbReference type="SUPFAM" id="SSF51197">
    <property type="entry name" value="Clavaminate synthase-like"/>
    <property type="match status" value="1"/>
</dbReference>
<keyword evidence="2" id="KW-1185">Reference proteome</keyword>